<keyword evidence="3" id="KW-0238">DNA-binding</keyword>
<reference evidence="9" key="2">
    <citation type="submission" date="2013-12" db="EMBL/GenBank/DDBJ databases">
        <authorList>
            <person name="Yu Y."/>
            <person name="Lee S."/>
            <person name="de Baynast K."/>
            <person name="Wissotski M."/>
            <person name="Liu L."/>
            <person name="Talag J."/>
            <person name="Goicoechea J."/>
            <person name="Angelova A."/>
            <person name="Jetty R."/>
            <person name="Kudrna D."/>
            <person name="Golser W."/>
            <person name="Rivera L."/>
            <person name="Zhang J."/>
            <person name="Wing R."/>
        </authorList>
    </citation>
    <scope>NUCLEOTIDE SEQUENCE</scope>
</reference>
<dbReference type="FunFam" id="1.10.10.60:FF:000002">
    <property type="entry name" value="Myb family transcription factor"/>
    <property type="match status" value="1"/>
</dbReference>
<feature type="compositionally biased region" description="Acidic residues" evidence="6">
    <location>
        <begin position="342"/>
        <end position="351"/>
    </location>
</feature>
<dbReference type="GO" id="GO:0005634">
    <property type="term" value="C:nucleus"/>
    <property type="evidence" value="ECO:0007669"/>
    <property type="project" value="UniProtKB-SubCell"/>
</dbReference>
<feature type="domain" description="HTH myb-type" evidence="7">
    <location>
        <begin position="224"/>
        <end position="283"/>
    </location>
</feature>
<protein>
    <recommendedName>
        <fullName evidence="7">HTH myb-type domain-containing protein</fullName>
    </recommendedName>
</protein>
<dbReference type="InterPro" id="IPR001005">
    <property type="entry name" value="SANT/Myb"/>
</dbReference>
<organism evidence="8 9">
    <name type="scientific">Leersia perrieri</name>
    <dbReference type="NCBI Taxonomy" id="77586"/>
    <lineage>
        <taxon>Eukaryota</taxon>
        <taxon>Viridiplantae</taxon>
        <taxon>Streptophyta</taxon>
        <taxon>Embryophyta</taxon>
        <taxon>Tracheophyta</taxon>
        <taxon>Spermatophyta</taxon>
        <taxon>Magnoliopsida</taxon>
        <taxon>Liliopsida</taxon>
        <taxon>Poales</taxon>
        <taxon>Poaceae</taxon>
        <taxon>BOP clade</taxon>
        <taxon>Oryzoideae</taxon>
        <taxon>Oryzeae</taxon>
        <taxon>Oryzinae</taxon>
        <taxon>Leersia</taxon>
    </lineage>
</organism>
<dbReference type="Pfam" id="PF00249">
    <property type="entry name" value="Myb_DNA-binding"/>
    <property type="match status" value="1"/>
</dbReference>
<dbReference type="PANTHER" id="PTHR31003:SF45">
    <property type="entry name" value="MYB-LIKE DNA-BINDING DOMAIN, SHAQKYF CLASS FAMILY PROTEIN, EXPRESSED"/>
    <property type="match status" value="1"/>
</dbReference>
<evidence type="ECO:0000256" key="5">
    <source>
        <dbReference type="ARBA" id="ARBA00023242"/>
    </source>
</evidence>
<feature type="compositionally biased region" description="Low complexity" evidence="6">
    <location>
        <begin position="306"/>
        <end position="341"/>
    </location>
</feature>
<evidence type="ECO:0000256" key="1">
    <source>
        <dbReference type="ARBA" id="ARBA00004123"/>
    </source>
</evidence>
<name>A0A0D9Y0Y9_9ORYZ</name>
<evidence type="ECO:0000256" key="6">
    <source>
        <dbReference type="SAM" id="MobiDB-lite"/>
    </source>
</evidence>
<dbReference type="Pfam" id="PF26575">
    <property type="entry name" value="HHO5_N"/>
    <property type="match status" value="1"/>
</dbReference>
<evidence type="ECO:0000259" key="7">
    <source>
        <dbReference type="PROSITE" id="PS51294"/>
    </source>
</evidence>
<dbReference type="InterPro" id="IPR017930">
    <property type="entry name" value="Myb_dom"/>
</dbReference>
<dbReference type="GO" id="GO:0003677">
    <property type="term" value="F:DNA binding"/>
    <property type="evidence" value="ECO:0007669"/>
    <property type="project" value="UniProtKB-KW"/>
</dbReference>
<dbReference type="SUPFAM" id="SSF46689">
    <property type="entry name" value="Homeodomain-like"/>
    <property type="match status" value="1"/>
</dbReference>
<keyword evidence="2" id="KW-0805">Transcription regulation</keyword>
<keyword evidence="9" id="KW-1185">Reference proteome</keyword>
<feature type="region of interest" description="Disordered" evidence="6">
    <location>
        <begin position="87"/>
        <end position="118"/>
    </location>
</feature>
<evidence type="ECO:0000313" key="9">
    <source>
        <dbReference type="Proteomes" id="UP000032180"/>
    </source>
</evidence>
<dbReference type="EnsemblPlants" id="LPERR12G14470.1">
    <property type="protein sequence ID" value="LPERR12G14470.1"/>
    <property type="gene ID" value="LPERR12G14470"/>
</dbReference>
<evidence type="ECO:0000256" key="3">
    <source>
        <dbReference type="ARBA" id="ARBA00023125"/>
    </source>
</evidence>
<dbReference type="Gene3D" id="1.10.10.60">
    <property type="entry name" value="Homeodomain-like"/>
    <property type="match status" value="1"/>
</dbReference>
<proteinExistence type="predicted"/>
<evidence type="ECO:0000256" key="4">
    <source>
        <dbReference type="ARBA" id="ARBA00023163"/>
    </source>
</evidence>
<dbReference type="eggNOG" id="ENOG502QWQD">
    <property type="taxonomic scope" value="Eukaryota"/>
</dbReference>
<feature type="region of interest" description="Disordered" evidence="6">
    <location>
        <begin position="210"/>
        <end position="229"/>
    </location>
</feature>
<dbReference type="Proteomes" id="UP000032180">
    <property type="component" value="Chromosome 12"/>
</dbReference>
<dbReference type="PANTHER" id="PTHR31003">
    <property type="entry name" value="MYB FAMILY TRANSCRIPTION FACTOR"/>
    <property type="match status" value="1"/>
</dbReference>
<dbReference type="GO" id="GO:0003700">
    <property type="term" value="F:DNA-binding transcription factor activity"/>
    <property type="evidence" value="ECO:0007669"/>
    <property type="project" value="InterPro"/>
</dbReference>
<dbReference type="STRING" id="77586.A0A0D9Y0Y9"/>
<dbReference type="InterPro" id="IPR058673">
    <property type="entry name" value="HHO5-like_N"/>
</dbReference>
<dbReference type="InterPro" id="IPR006447">
    <property type="entry name" value="Myb_dom_plants"/>
</dbReference>
<dbReference type="AlphaFoldDB" id="A0A0D9Y0Y9"/>
<feature type="region of interest" description="Disordered" evidence="6">
    <location>
        <begin position="278"/>
        <end position="370"/>
    </location>
</feature>
<dbReference type="InterPro" id="IPR044787">
    <property type="entry name" value="HHO5-like"/>
</dbReference>
<keyword evidence="5" id="KW-0539">Nucleus</keyword>
<dbReference type="InterPro" id="IPR009057">
    <property type="entry name" value="Homeodomain-like_sf"/>
</dbReference>
<dbReference type="Gramene" id="LPERR12G14470.1">
    <property type="protein sequence ID" value="LPERR12G14470.1"/>
    <property type="gene ID" value="LPERR12G14470"/>
</dbReference>
<reference evidence="8 9" key="1">
    <citation type="submission" date="2012-08" db="EMBL/GenBank/DDBJ databases">
        <title>Oryza genome evolution.</title>
        <authorList>
            <person name="Wing R.A."/>
        </authorList>
    </citation>
    <scope>NUCLEOTIDE SEQUENCE</scope>
</reference>
<keyword evidence="4" id="KW-0804">Transcription</keyword>
<evidence type="ECO:0000313" key="8">
    <source>
        <dbReference type="EnsemblPlants" id="LPERR12G14470.1"/>
    </source>
</evidence>
<dbReference type="NCBIfam" id="TIGR01557">
    <property type="entry name" value="myb_SHAQKYF"/>
    <property type="match status" value="1"/>
</dbReference>
<dbReference type="HOGENOM" id="CLU_036551_1_0_1"/>
<comment type="subcellular location">
    <subcellularLocation>
        <location evidence="1">Nucleus</location>
    </subcellularLocation>
</comment>
<feature type="compositionally biased region" description="Low complexity" evidence="6">
    <location>
        <begin position="210"/>
        <end position="224"/>
    </location>
</feature>
<evidence type="ECO:0000256" key="2">
    <source>
        <dbReference type="ARBA" id="ARBA00023015"/>
    </source>
</evidence>
<reference evidence="8" key="3">
    <citation type="submission" date="2015-04" db="UniProtKB">
        <authorList>
            <consortium name="EnsemblPlants"/>
        </authorList>
    </citation>
    <scope>IDENTIFICATION</scope>
</reference>
<feature type="compositionally biased region" description="Polar residues" evidence="6">
    <location>
        <begin position="358"/>
        <end position="370"/>
    </location>
</feature>
<dbReference type="PROSITE" id="PS51294">
    <property type="entry name" value="HTH_MYB"/>
    <property type="match status" value="1"/>
</dbReference>
<accession>A0A0D9Y0Y9</accession>
<sequence>MMRSSSSAAEPGFFFGGGDMRTLAARTAMARLAAGAGAGEKSARFEECIRSLEAEKAKMEVFRRELPISVHLIADVIEWLKDEVEQRRRTAAPAPAKVTKAKAEEEEEEEEENDKRSWMSSAQLWSCGSHATVSTSNYSNGKKLQQQKVSNPFMPLTTSPAFAKSPEKSGLAGAGATPLPAVPDLSLSSPAAAIDAPAAPSATSSAVTDIAGAAAQRQQQQAVQRKARRCWSPELHRRFVAALQRLGGPQTATPKQIRELMKVDGLTNDEVKSHLQKYRLHTRRASDGGGDHQTAGGGLWPPPPEQYTTSQHSTSQSGSPQGPLQLTVSSSHAVSVTAGDSCDGEGEEEDGKSESYSWEMQNGAKASSSS</sequence>